<evidence type="ECO:0000313" key="2">
    <source>
        <dbReference type="EMBL" id="MFD1485077.1"/>
    </source>
</evidence>
<protein>
    <submittedName>
        <fullName evidence="2">Helix-turn-helix domain-containing protein</fullName>
    </submittedName>
</protein>
<dbReference type="EMBL" id="JBHTON010000020">
    <property type="protein sequence ID" value="MFD1485077.1"/>
    <property type="molecule type" value="Genomic_DNA"/>
</dbReference>
<evidence type="ECO:0000259" key="1">
    <source>
        <dbReference type="Pfam" id="PF12323"/>
    </source>
</evidence>
<gene>
    <name evidence="2" type="ORF">ACFQ5J_07530</name>
</gene>
<evidence type="ECO:0000313" key="3">
    <source>
        <dbReference type="Proteomes" id="UP001597252"/>
    </source>
</evidence>
<comment type="caution">
    <text evidence="2">The sequence shown here is derived from an EMBL/GenBank/DDBJ whole genome shotgun (WGS) entry which is preliminary data.</text>
</comment>
<feature type="domain" description="Transposase putative helix-turn-helix" evidence="1">
    <location>
        <begin position="17"/>
        <end position="56"/>
    </location>
</feature>
<name>A0ABW4E5C2_9LACO</name>
<accession>A0ABW4E5C2</accession>
<dbReference type="Proteomes" id="UP001597252">
    <property type="component" value="Unassembled WGS sequence"/>
</dbReference>
<dbReference type="RefSeq" id="WP_379896419.1">
    <property type="nucleotide sequence ID" value="NZ_JBHTON010000020.1"/>
</dbReference>
<proteinExistence type="predicted"/>
<feature type="non-terminal residue" evidence="2">
    <location>
        <position position="86"/>
    </location>
</feature>
<organism evidence="2 3">
    <name type="scientific">Lacticaseibacillus baoqingensis</name>
    <dbReference type="NCBI Taxonomy" id="2486013"/>
    <lineage>
        <taxon>Bacteria</taxon>
        <taxon>Bacillati</taxon>
        <taxon>Bacillota</taxon>
        <taxon>Bacilli</taxon>
        <taxon>Lactobacillales</taxon>
        <taxon>Lactobacillaceae</taxon>
        <taxon>Lacticaseibacillus</taxon>
    </lineage>
</organism>
<reference evidence="3" key="1">
    <citation type="journal article" date="2019" name="Int. J. Syst. Evol. Microbiol.">
        <title>The Global Catalogue of Microorganisms (GCM) 10K type strain sequencing project: providing services to taxonomists for standard genome sequencing and annotation.</title>
        <authorList>
            <consortium name="The Broad Institute Genomics Platform"/>
            <consortium name="The Broad Institute Genome Sequencing Center for Infectious Disease"/>
            <person name="Wu L."/>
            <person name="Ma J."/>
        </authorList>
    </citation>
    <scope>NUCLEOTIDE SEQUENCE [LARGE SCALE GENOMIC DNA]</scope>
    <source>
        <strain evidence="3">CCM 8903</strain>
    </source>
</reference>
<sequence>MPRPKTVTMAQLPYHFGVRLRVYPSTEQKRLIKRNSDASRFIYNELVAMDRELYALRQVHCPIMLVQQRIATLVARLKRPAASIAN</sequence>
<dbReference type="Pfam" id="PF12323">
    <property type="entry name" value="HTH_OrfB_IS605"/>
    <property type="match status" value="1"/>
</dbReference>
<keyword evidence="3" id="KW-1185">Reference proteome</keyword>
<dbReference type="InterPro" id="IPR021027">
    <property type="entry name" value="Transposase_put_HTH"/>
</dbReference>